<name>A0A562D7E3_9GAMM</name>
<dbReference type="Pfam" id="PF13781">
    <property type="entry name" value="DoxX_3"/>
    <property type="match status" value="1"/>
</dbReference>
<comment type="caution">
    <text evidence="2">The sequence shown here is derived from an EMBL/GenBank/DDBJ whole genome shotgun (WGS) entry which is preliminary data.</text>
</comment>
<evidence type="ECO:0000313" key="2">
    <source>
        <dbReference type="EMBL" id="TWH05679.1"/>
    </source>
</evidence>
<reference evidence="2 3" key="1">
    <citation type="submission" date="2019-07" db="EMBL/GenBank/DDBJ databases">
        <title>Genome sequencing of lignin-degrading bacterial isolates.</title>
        <authorList>
            <person name="Gladden J."/>
        </authorList>
    </citation>
    <scope>NUCLEOTIDE SEQUENCE [LARGE SCALE GENOMIC DNA]</scope>
    <source>
        <strain evidence="2 3">J19</strain>
    </source>
</reference>
<dbReference type="Proteomes" id="UP000321583">
    <property type="component" value="Unassembled WGS sequence"/>
</dbReference>
<organism evidence="2 3">
    <name type="scientific">Pseudoxanthomonas taiwanensis J19</name>
    <dbReference type="NCBI Taxonomy" id="935569"/>
    <lineage>
        <taxon>Bacteria</taxon>
        <taxon>Pseudomonadati</taxon>
        <taxon>Pseudomonadota</taxon>
        <taxon>Gammaproteobacteria</taxon>
        <taxon>Lysobacterales</taxon>
        <taxon>Lysobacteraceae</taxon>
        <taxon>Pseudoxanthomonas</taxon>
    </lineage>
</organism>
<feature type="transmembrane region" description="Helical" evidence="1">
    <location>
        <begin position="133"/>
        <end position="152"/>
    </location>
</feature>
<keyword evidence="1" id="KW-0472">Membrane</keyword>
<feature type="transmembrane region" description="Helical" evidence="1">
    <location>
        <begin position="107"/>
        <end position="126"/>
    </location>
</feature>
<accession>A0A562D7E3</accession>
<evidence type="ECO:0000313" key="3">
    <source>
        <dbReference type="Proteomes" id="UP000321583"/>
    </source>
</evidence>
<dbReference type="EMBL" id="VLJS01000083">
    <property type="protein sequence ID" value="TWH05679.1"/>
    <property type="molecule type" value="Genomic_DNA"/>
</dbReference>
<gene>
    <name evidence="2" type="ORF">L613_005200000250</name>
</gene>
<feature type="transmembrane region" description="Helical" evidence="1">
    <location>
        <begin position="63"/>
        <end position="87"/>
    </location>
</feature>
<dbReference type="AlphaFoldDB" id="A0A562D7E3"/>
<protein>
    <submittedName>
        <fullName evidence="2">DoxX-like protein</fullName>
    </submittedName>
</protein>
<dbReference type="RefSeq" id="WP_186828167.1">
    <property type="nucleotide sequence ID" value="NZ_VLJS01000083.1"/>
</dbReference>
<feature type="transmembrane region" description="Helical" evidence="1">
    <location>
        <begin position="158"/>
        <end position="178"/>
    </location>
</feature>
<sequence>LPLAARLSGGLVGADALRMLEAGNTGDPDGITAVLGRPPRDPSVFIAAPEAARLRAGLRLRRAVLALRVSLAAMWLGTAWVSLWGYPREASHALLARVGLHGGVAEAALWSGALLDALLGIAMLLLPRRRPVYYAQLALMAGYTVLISLWLPEFWLHPFGPLLKNVPIAGAILALILLDRAHGPGDR</sequence>
<keyword evidence="1" id="KW-0812">Transmembrane</keyword>
<evidence type="ECO:0000256" key="1">
    <source>
        <dbReference type="SAM" id="Phobius"/>
    </source>
</evidence>
<dbReference type="InterPro" id="IPR025695">
    <property type="entry name" value="DoxX-like"/>
</dbReference>
<keyword evidence="1" id="KW-1133">Transmembrane helix</keyword>
<feature type="non-terminal residue" evidence="2">
    <location>
        <position position="1"/>
    </location>
</feature>
<keyword evidence="3" id="KW-1185">Reference proteome</keyword>
<proteinExistence type="predicted"/>